<evidence type="ECO:0000313" key="7">
    <source>
        <dbReference type="RefSeq" id="XP_013787774.1"/>
    </source>
</evidence>
<evidence type="ECO:0000256" key="4">
    <source>
        <dbReference type="SAM" id="SignalP"/>
    </source>
</evidence>
<keyword evidence="2" id="KW-1015">Disulfide bond</keyword>
<evidence type="ECO:0000256" key="3">
    <source>
        <dbReference type="RuleBase" id="RU363034"/>
    </source>
</evidence>
<dbReference type="InterPro" id="IPR001314">
    <property type="entry name" value="Peptidase_S1A"/>
</dbReference>
<evidence type="ECO:0000313" key="6">
    <source>
        <dbReference type="Proteomes" id="UP000694941"/>
    </source>
</evidence>
<reference evidence="7" key="1">
    <citation type="submission" date="2025-08" db="UniProtKB">
        <authorList>
            <consortium name="RefSeq"/>
        </authorList>
    </citation>
    <scope>IDENTIFICATION</scope>
    <source>
        <tissue evidence="7">Muscle</tissue>
    </source>
</reference>
<dbReference type="PROSITE" id="PS00134">
    <property type="entry name" value="TRYPSIN_HIS"/>
    <property type="match status" value="1"/>
</dbReference>
<name>A0ABM1BSF6_LIMPO</name>
<feature type="signal peptide" evidence="4">
    <location>
        <begin position="1"/>
        <end position="27"/>
    </location>
</feature>
<protein>
    <submittedName>
        <fullName evidence="7">Serine proteinase stubble-like</fullName>
    </submittedName>
</protein>
<proteinExistence type="predicted"/>
<dbReference type="CDD" id="cd00190">
    <property type="entry name" value="Tryp_SPc"/>
    <property type="match status" value="1"/>
</dbReference>
<dbReference type="PRINTS" id="PR00722">
    <property type="entry name" value="CHYMOTRYPSIN"/>
</dbReference>
<keyword evidence="3" id="KW-0645">Protease</keyword>
<keyword evidence="3" id="KW-0378">Hydrolase</keyword>
<dbReference type="RefSeq" id="XP_013787774.1">
    <property type="nucleotide sequence ID" value="XM_013932320.1"/>
</dbReference>
<keyword evidence="4" id="KW-0732">Signal</keyword>
<keyword evidence="1" id="KW-0353">Hemolymph clotting</keyword>
<sequence length="284" mass="31840">MYWTVVMQQLIPMIWTILLVFITLIQSAAVPSQCGQQLARNGRIVHGEDAYEGEFPWAVSIRFDGEHLCGGTILNERWILTAAHCVQLYFARQFVVRVGEFDLSKKDLMTEDIKVQQLIIHPNYSKPKLYYNDIALLRLAKDVTFSDYVRPTCLPEASSSFTGSIGTVVGWGWNKDPKEGGERAIRLQKVKVPIMNYTQCQSWYQKAGKNVVLQKGQMCAGYKEGGRDSCQGDSGGPLLIKDGTKFLIIGVVSAGIGCAKPLLPGLYTEVSFYLPWMLQYINNI</sequence>
<accession>A0ABM1BSF6</accession>
<dbReference type="InterPro" id="IPR043504">
    <property type="entry name" value="Peptidase_S1_PA_chymotrypsin"/>
</dbReference>
<evidence type="ECO:0000256" key="2">
    <source>
        <dbReference type="ARBA" id="ARBA00023157"/>
    </source>
</evidence>
<evidence type="ECO:0000259" key="5">
    <source>
        <dbReference type="PROSITE" id="PS50240"/>
    </source>
</evidence>
<dbReference type="InterPro" id="IPR009003">
    <property type="entry name" value="Peptidase_S1_PA"/>
</dbReference>
<dbReference type="SMART" id="SM00020">
    <property type="entry name" value="Tryp_SPc"/>
    <property type="match status" value="1"/>
</dbReference>
<dbReference type="InterPro" id="IPR018114">
    <property type="entry name" value="TRYPSIN_HIS"/>
</dbReference>
<keyword evidence="3" id="KW-0720">Serine protease</keyword>
<dbReference type="PROSITE" id="PS50240">
    <property type="entry name" value="TRYPSIN_DOM"/>
    <property type="match status" value="1"/>
</dbReference>
<dbReference type="PROSITE" id="PS00135">
    <property type="entry name" value="TRYPSIN_SER"/>
    <property type="match status" value="1"/>
</dbReference>
<dbReference type="InterPro" id="IPR033116">
    <property type="entry name" value="TRYPSIN_SER"/>
</dbReference>
<dbReference type="Gene3D" id="2.40.10.10">
    <property type="entry name" value="Trypsin-like serine proteases"/>
    <property type="match status" value="1"/>
</dbReference>
<dbReference type="SUPFAM" id="SSF50494">
    <property type="entry name" value="Trypsin-like serine proteases"/>
    <property type="match status" value="1"/>
</dbReference>
<feature type="domain" description="Peptidase S1" evidence="5">
    <location>
        <begin position="44"/>
        <end position="282"/>
    </location>
</feature>
<keyword evidence="6" id="KW-1185">Reference proteome</keyword>
<dbReference type="PANTHER" id="PTHR24252:SF7">
    <property type="entry name" value="HYALIN"/>
    <property type="match status" value="1"/>
</dbReference>
<dbReference type="InterPro" id="IPR001254">
    <property type="entry name" value="Trypsin_dom"/>
</dbReference>
<dbReference type="Proteomes" id="UP000694941">
    <property type="component" value="Unplaced"/>
</dbReference>
<dbReference type="GeneID" id="106471703"/>
<gene>
    <name evidence="7" type="primary">LOC106471703</name>
</gene>
<dbReference type="PANTHER" id="PTHR24252">
    <property type="entry name" value="ACROSIN-RELATED"/>
    <property type="match status" value="1"/>
</dbReference>
<evidence type="ECO:0000256" key="1">
    <source>
        <dbReference type="ARBA" id="ARBA00022820"/>
    </source>
</evidence>
<organism evidence="6 7">
    <name type="scientific">Limulus polyphemus</name>
    <name type="common">Atlantic horseshoe crab</name>
    <dbReference type="NCBI Taxonomy" id="6850"/>
    <lineage>
        <taxon>Eukaryota</taxon>
        <taxon>Metazoa</taxon>
        <taxon>Ecdysozoa</taxon>
        <taxon>Arthropoda</taxon>
        <taxon>Chelicerata</taxon>
        <taxon>Merostomata</taxon>
        <taxon>Xiphosura</taxon>
        <taxon>Limulidae</taxon>
        <taxon>Limulus</taxon>
    </lineage>
</organism>
<dbReference type="Pfam" id="PF00089">
    <property type="entry name" value="Trypsin"/>
    <property type="match status" value="1"/>
</dbReference>
<feature type="chain" id="PRO_5045743233" evidence="4">
    <location>
        <begin position="28"/>
        <end position="284"/>
    </location>
</feature>